<evidence type="ECO:0000313" key="2">
    <source>
        <dbReference type="EMBL" id="AFZ80657.1"/>
    </source>
</evidence>
<feature type="compositionally biased region" description="Low complexity" evidence="1">
    <location>
        <begin position="60"/>
        <end position="77"/>
    </location>
</feature>
<proteinExistence type="predicted"/>
<evidence type="ECO:0000256" key="1">
    <source>
        <dbReference type="SAM" id="MobiDB-lite"/>
    </source>
</evidence>
<dbReference type="RefSeq" id="XP_004830323.1">
    <property type="nucleotide sequence ID" value="XM_004830266.1"/>
</dbReference>
<dbReference type="KEGG" id="beq:BEWA_000620"/>
<dbReference type="GeneID" id="15805804"/>
<dbReference type="VEuPathDB" id="PiroplasmaDB:BEWA_000620"/>
<evidence type="ECO:0000313" key="3">
    <source>
        <dbReference type="Proteomes" id="UP000031512"/>
    </source>
</evidence>
<dbReference type="EMBL" id="CP001670">
    <property type="protein sequence ID" value="AFZ80657.1"/>
    <property type="molecule type" value="Genomic_DNA"/>
</dbReference>
<keyword evidence="3" id="KW-1185">Reference proteome</keyword>
<name>L0AYI6_THEEQ</name>
<gene>
    <name evidence="2" type="ORF">BEWA_000620</name>
</gene>
<dbReference type="Proteomes" id="UP000031512">
    <property type="component" value="Chromosome 3"/>
</dbReference>
<feature type="region of interest" description="Disordered" evidence="1">
    <location>
        <begin position="1"/>
        <end position="78"/>
    </location>
</feature>
<accession>L0AYI6</accession>
<organism evidence="2 3">
    <name type="scientific">Theileria equi strain WA</name>
    <dbReference type="NCBI Taxonomy" id="1537102"/>
    <lineage>
        <taxon>Eukaryota</taxon>
        <taxon>Sar</taxon>
        <taxon>Alveolata</taxon>
        <taxon>Apicomplexa</taxon>
        <taxon>Aconoidasida</taxon>
        <taxon>Piroplasmida</taxon>
        <taxon>Theileriidae</taxon>
        <taxon>Theileria</taxon>
    </lineage>
</organism>
<protein>
    <submittedName>
        <fullName evidence="2">Uncharacterized protein</fullName>
    </submittedName>
</protein>
<sequence length="120" mass="12158">MGGSRLGHGEEGEQSLIITTSGEGTPGGAAPHQAASETSVTCRSPGDWTQGRTPAALSISGSSPGPKPGNDSGSNPGIAIGVPMGILVVIKEIKDDKNQEISVITRSGIDKARVTVEIHM</sequence>
<reference evidence="2 3" key="1">
    <citation type="journal article" date="2012" name="BMC Genomics">
        <title>Comparative genomic analysis and phylogenetic position of Theileria equi.</title>
        <authorList>
            <person name="Kappmeyer L.S."/>
            <person name="Thiagarajan M."/>
            <person name="Herndon D.R."/>
            <person name="Ramsay J.D."/>
            <person name="Caler E."/>
            <person name="Djikeng A."/>
            <person name="Gillespie J.J."/>
            <person name="Lau A.O."/>
            <person name="Roalson E.H."/>
            <person name="Silva J.C."/>
            <person name="Silva M.G."/>
            <person name="Suarez C.E."/>
            <person name="Ueti M.W."/>
            <person name="Nene V.M."/>
            <person name="Mealey R.H."/>
            <person name="Knowles D.P."/>
            <person name="Brayton K.A."/>
        </authorList>
    </citation>
    <scope>NUCLEOTIDE SEQUENCE [LARGE SCALE GENOMIC DNA]</scope>
    <source>
        <strain evidence="2 3">WA</strain>
    </source>
</reference>
<dbReference type="AlphaFoldDB" id="L0AYI6"/>